<organism evidence="2 3">
    <name type="scientific">Catenuloplanes niger</name>
    <dbReference type="NCBI Taxonomy" id="587534"/>
    <lineage>
        <taxon>Bacteria</taxon>
        <taxon>Bacillati</taxon>
        <taxon>Actinomycetota</taxon>
        <taxon>Actinomycetes</taxon>
        <taxon>Micromonosporales</taxon>
        <taxon>Micromonosporaceae</taxon>
        <taxon>Catenuloplanes</taxon>
    </lineage>
</organism>
<dbReference type="Gene3D" id="3.30.450.180">
    <property type="match status" value="1"/>
</dbReference>
<dbReference type="EMBL" id="JAVDYC010000001">
    <property type="protein sequence ID" value="MDR7321076.1"/>
    <property type="molecule type" value="Genomic_DNA"/>
</dbReference>
<comment type="caution">
    <text evidence="2">The sequence shown here is derived from an EMBL/GenBank/DDBJ whole genome shotgun (WGS) entry which is preliminary data.</text>
</comment>
<dbReference type="CDD" id="cd00093">
    <property type="entry name" value="HTH_XRE"/>
    <property type="match status" value="1"/>
</dbReference>
<evidence type="ECO:0000313" key="3">
    <source>
        <dbReference type="Proteomes" id="UP001183629"/>
    </source>
</evidence>
<dbReference type="InterPro" id="IPR001387">
    <property type="entry name" value="Cro/C1-type_HTH"/>
</dbReference>
<proteinExistence type="predicted"/>
<feature type="domain" description="HTH cro/C1-type" evidence="1">
    <location>
        <begin position="8"/>
        <end position="81"/>
    </location>
</feature>
<dbReference type="RefSeq" id="WP_310409852.1">
    <property type="nucleotide sequence ID" value="NZ_JAVDYC010000001.1"/>
</dbReference>
<accession>A0AAE3ZKR2</accession>
<dbReference type="Pfam" id="PF13560">
    <property type="entry name" value="HTH_31"/>
    <property type="match status" value="1"/>
</dbReference>
<dbReference type="AlphaFoldDB" id="A0AAE3ZKR2"/>
<evidence type="ECO:0000313" key="2">
    <source>
        <dbReference type="EMBL" id="MDR7321076.1"/>
    </source>
</evidence>
<dbReference type="SUPFAM" id="SSF47413">
    <property type="entry name" value="lambda repressor-like DNA-binding domains"/>
    <property type="match status" value="1"/>
</dbReference>
<dbReference type="InterPro" id="IPR041413">
    <property type="entry name" value="MLTR_LBD"/>
</dbReference>
<protein>
    <submittedName>
        <fullName evidence="2">Transcriptional regulator with XRE-family HTH domain</fullName>
    </submittedName>
</protein>
<reference evidence="2 3" key="1">
    <citation type="submission" date="2023-07" db="EMBL/GenBank/DDBJ databases">
        <title>Sequencing the genomes of 1000 actinobacteria strains.</title>
        <authorList>
            <person name="Klenk H.-P."/>
        </authorList>
    </citation>
    <scope>NUCLEOTIDE SEQUENCE [LARGE SCALE GENOMIC DNA]</scope>
    <source>
        <strain evidence="2 3">DSM 44711</strain>
    </source>
</reference>
<dbReference type="GO" id="GO:0003677">
    <property type="term" value="F:DNA binding"/>
    <property type="evidence" value="ECO:0007669"/>
    <property type="project" value="InterPro"/>
</dbReference>
<name>A0AAE3ZKR2_9ACTN</name>
<dbReference type="Proteomes" id="UP001183629">
    <property type="component" value="Unassembled WGS sequence"/>
</dbReference>
<dbReference type="PANTHER" id="PTHR35010">
    <property type="entry name" value="BLL4672 PROTEIN-RELATED"/>
    <property type="match status" value="1"/>
</dbReference>
<dbReference type="SMART" id="SM00530">
    <property type="entry name" value="HTH_XRE"/>
    <property type="match status" value="1"/>
</dbReference>
<dbReference type="Gene3D" id="1.10.260.40">
    <property type="entry name" value="lambda repressor-like DNA-binding domains"/>
    <property type="match status" value="1"/>
</dbReference>
<keyword evidence="3" id="KW-1185">Reference proteome</keyword>
<dbReference type="InterPro" id="IPR010982">
    <property type="entry name" value="Lambda_DNA-bd_dom_sf"/>
</dbReference>
<dbReference type="Pfam" id="PF17765">
    <property type="entry name" value="MLTR_LBD"/>
    <property type="match status" value="1"/>
</dbReference>
<sequence length="271" mass="29117">MDNALGDFLRARRELVTPAEVGLPPGNGPRRVPGLRREEVAMLAGISIDYYLRLERGRDRSPSARVAGALASVLLLDEESTEYLMTLAGRAAQPTPARDEDLPPSLAVLVRTLEVPCVVFNRYCDVLAANPLARELAPFLRPGVNLLRTIFLGGPVPLHHPGPADLTAGAVAYVRALCGTDTGDPRLDALIGELSRKSVRFRRLWARHDVHRGGSGTIVLRHPAAGDLELMTEKLLVAGAPGLEVLVLHAQPGSRSADALATLRSALTYVD</sequence>
<gene>
    <name evidence="2" type="ORF">J2S44_001326</name>
</gene>
<evidence type="ECO:0000259" key="1">
    <source>
        <dbReference type="SMART" id="SM00530"/>
    </source>
</evidence>
<dbReference type="PANTHER" id="PTHR35010:SF2">
    <property type="entry name" value="BLL4672 PROTEIN"/>
    <property type="match status" value="1"/>
</dbReference>